<evidence type="ECO:0000313" key="2">
    <source>
        <dbReference type="EMBL" id="XAO37498.1"/>
    </source>
</evidence>
<dbReference type="EMBL" id="PP756680">
    <property type="protein sequence ID" value="XAO37358.1"/>
    <property type="molecule type" value="Genomic_DNA"/>
</dbReference>
<feature type="compositionally biased region" description="Low complexity" evidence="1">
    <location>
        <begin position="703"/>
        <end position="718"/>
    </location>
</feature>
<feature type="compositionally biased region" description="Polar residues" evidence="1">
    <location>
        <begin position="609"/>
        <end position="620"/>
    </location>
</feature>
<feature type="region of interest" description="Disordered" evidence="1">
    <location>
        <begin position="1"/>
        <end position="223"/>
    </location>
</feature>
<organism evidence="2">
    <name type="scientific">Muromegalovirus muridbeta1</name>
    <dbReference type="NCBI Taxonomy" id="3050323"/>
    <lineage>
        <taxon>Viruses</taxon>
        <taxon>Duplodnaviria</taxon>
        <taxon>Heunggongvirae</taxon>
        <taxon>Peploviricota</taxon>
        <taxon>Herviviricetes</taxon>
        <taxon>Herpesvirales</taxon>
        <taxon>Orthoherpesviridae</taxon>
        <taxon>Betaherpesvirinae</taxon>
        <taxon>Muromegalovirus</taxon>
    </lineage>
</organism>
<feature type="compositionally biased region" description="Low complexity" evidence="1">
    <location>
        <begin position="78"/>
        <end position="99"/>
    </location>
</feature>
<dbReference type="EMBL" id="PP756678">
    <property type="protein sequence ID" value="XAO37078.1"/>
    <property type="molecule type" value="Genomic_DNA"/>
</dbReference>
<dbReference type="Pfam" id="PF25722">
    <property type="entry name" value="CMV_UL34"/>
    <property type="match status" value="1"/>
</dbReference>
<reference evidence="2" key="1">
    <citation type="submission" date="2024-05" db="EMBL/GenBank/DDBJ databases">
        <title>Fine-tuning the evolutionary stability and environmental longevity of recombinant transmissible vaccines.</title>
        <authorList>
            <person name="Chan B."/>
            <person name="Nuismer S.L."/>
            <person name="Nichols J."/>
            <person name="Davison A.J."/>
            <person name="Alqirbi H."/>
            <person name="Jarvis M.A."/>
            <person name="Redwood A.J."/>
        </authorList>
    </citation>
    <scope>NUCLEOTIDE SEQUENCE</scope>
    <source>
        <strain evidence="2">K181</strain>
    </source>
</reference>
<gene>
    <name evidence="2" type="primary">M34</name>
</gene>
<feature type="compositionally biased region" description="Pro residues" evidence="1">
    <location>
        <begin position="726"/>
        <end position="761"/>
    </location>
</feature>
<dbReference type="InterPro" id="IPR058046">
    <property type="entry name" value="UL34"/>
</dbReference>
<feature type="region of interest" description="Disordered" evidence="1">
    <location>
        <begin position="494"/>
        <end position="544"/>
    </location>
</feature>
<feature type="compositionally biased region" description="Basic residues" evidence="1">
    <location>
        <begin position="513"/>
        <end position="539"/>
    </location>
</feature>
<feature type="compositionally biased region" description="Low complexity" evidence="1">
    <location>
        <begin position="138"/>
        <end position="156"/>
    </location>
</feature>
<dbReference type="EMBL" id="PP756681">
    <property type="protein sequence ID" value="XAO37498.1"/>
    <property type="molecule type" value="Genomic_DNA"/>
</dbReference>
<protein>
    <submittedName>
        <fullName evidence="2">Protein UL34</fullName>
    </submittedName>
</protein>
<feature type="compositionally biased region" description="Basic and acidic residues" evidence="1">
    <location>
        <begin position="192"/>
        <end position="204"/>
    </location>
</feature>
<feature type="compositionally biased region" description="Basic residues" evidence="1">
    <location>
        <begin position="47"/>
        <end position="57"/>
    </location>
</feature>
<feature type="region of interest" description="Disordered" evidence="1">
    <location>
        <begin position="586"/>
        <end position="771"/>
    </location>
</feature>
<feature type="compositionally biased region" description="Basic and acidic residues" evidence="1">
    <location>
        <begin position="112"/>
        <end position="129"/>
    </location>
</feature>
<sequence length="857" mass="94781">METASASRGVGATDRTFGRSGHPRPGADPRSRRPPAAEDTRTDGGNGRHRHRRRKRSRSDNNNNEGVRGAFIKRPRSFSKSSSSSTRDQTTTKTTSSSSGPAGTPHAPRPRHSSESTTYRRPDHPFDRHHPPHHRHSSSSSSQPHHPPQHVSSAPPIHHLERRRSDPVRAQRRYSDREQQHQQQQQGGGGNGRKESGGGSRHEPPTQPPPSHHRETTMPSSAPSKIVRYEAAHRYTMAEGFIRSVSGTYKMMNRAEDRKRMLSNQLPSCIKSKSIANSFIFCTSSDGDILESEIASMRRHQKHITDFSKLDRAIHGVSCRIRKHPISPNLSEQQVAMIRAIRIIAISFNRITYVARVKHYCDKDSRFSNYLRDQLTKRCSEGSRLNLGIRRFISSVNVEKNRDLCMILVGMLCQTPHMWARSIRLLCRLKIFYQNVLIKMFADEKIDLRDVFELQYHSTGYKIQSQIRQYTSSAFVLNDAVGTVVNMIRQRQSSSSGGAMIPGTVAALPPDPHHHHLHHHSSSSSSHHHHHHPHHHHSPHRFEDDGVVGDEAMVVDQSGFPSFSPPKTPIIREDILDEYIFYPRPGTLSDVSSDTDSPRHHRDTDSDTGRSSVASRSSRTPPFAEAAEETSDLEEEDGEETAKSTPTFDSDPFSPGRGGVVGGEEEEEEEENNKRASSSKSSSRGGSSTCSSGSSSGGEGDSSDSSTGGSRSHTGSPTLSDRGNTPPLPPPPPLRHRPPPPPVASSPSPPPPPLHHLPPPIDSIGSHDMMTMGGEEEGMMMIVDDLDAFHHQAQQFHHPYHHYSPSPHELGYFSPNEINGSPPKNFISVHVGRSTPPGAAAAAAAAQKHSECINILL</sequence>
<feature type="compositionally biased region" description="Acidic residues" evidence="1">
    <location>
        <begin position="626"/>
        <end position="639"/>
    </location>
</feature>
<evidence type="ECO:0000256" key="1">
    <source>
        <dbReference type="SAM" id="MobiDB-lite"/>
    </source>
</evidence>
<feature type="compositionally biased region" description="Low complexity" evidence="1">
    <location>
        <begin position="675"/>
        <end position="694"/>
    </location>
</feature>
<proteinExistence type="predicted"/>
<name>A0AAU6W7R0_9BETA</name>
<feature type="compositionally biased region" description="Basic and acidic residues" evidence="1">
    <location>
        <begin position="596"/>
        <end position="608"/>
    </location>
</feature>
<feature type="compositionally biased region" description="Basic and acidic residues" evidence="1">
    <location>
        <begin position="163"/>
        <end position="180"/>
    </location>
</feature>
<dbReference type="EMBL" id="PP756679">
    <property type="protein sequence ID" value="XAO37218.1"/>
    <property type="molecule type" value="Genomic_DNA"/>
</dbReference>
<accession>A0AAU6W7R0</accession>
<feature type="compositionally biased region" description="Basic and acidic residues" evidence="1">
    <location>
        <begin position="25"/>
        <end position="42"/>
    </location>
</feature>